<evidence type="ECO:0000313" key="2">
    <source>
        <dbReference type="Proteomes" id="UP000177652"/>
    </source>
</evidence>
<dbReference type="SFLD" id="SFLDG01129">
    <property type="entry name" value="C1.5:_HAD__Beta-PGM__Phosphata"/>
    <property type="match status" value="1"/>
</dbReference>
<dbReference type="NCBIfam" id="TIGR01509">
    <property type="entry name" value="HAD-SF-IA-v3"/>
    <property type="match status" value="1"/>
</dbReference>
<name>A0A1F6DWS8_9BACT</name>
<gene>
    <name evidence="1" type="ORF">A3D71_01880</name>
</gene>
<dbReference type="InterPro" id="IPR006439">
    <property type="entry name" value="HAD-SF_hydro_IA"/>
</dbReference>
<proteinExistence type="predicted"/>
<dbReference type="InterPro" id="IPR023198">
    <property type="entry name" value="PGP-like_dom2"/>
</dbReference>
<dbReference type="Gene3D" id="3.40.50.1000">
    <property type="entry name" value="HAD superfamily/HAD-like"/>
    <property type="match status" value="1"/>
</dbReference>
<dbReference type="InterPro" id="IPR036412">
    <property type="entry name" value="HAD-like_sf"/>
</dbReference>
<dbReference type="CDD" id="cd02603">
    <property type="entry name" value="HAD_sEH-N_like"/>
    <property type="match status" value="1"/>
</dbReference>
<dbReference type="AlphaFoldDB" id="A0A1F6DWS8"/>
<accession>A0A1F6DWS8</accession>
<organism evidence="1 2">
    <name type="scientific">Candidatus Kaiserbacteria bacterium RIFCSPHIGHO2_02_FULL_55_20</name>
    <dbReference type="NCBI Taxonomy" id="1798497"/>
    <lineage>
        <taxon>Bacteria</taxon>
        <taxon>Candidatus Kaiseribacteriota</taxon>
    </lineage>
</organism>
<dbReference type="NCBIfam" id="TIGR01549">
    <property type="entry name" value="HAD-SF-IA-v1"/>
    <property type="match status" value="1"/>
</dbReference>
<dbReference type="InterPro" id="IPR023214">
    <property type="entry name" value="HAD_sf"/>
</dbReference>
<sequence>MGGTPDIEHVIFDLSEVLLTGVKDTGIALREKHQLEVTDPKMDWALEKHPLLSPLVKEFFHGTVTEDEYVNDVVKKYPQIGSAQWLKQHIRENFVEVEGTRDIVIQVRQLGYRLSLFSNHSKEWIDHCEEKFNFHQLFDERVYSYEIGASKPNPRSYQAVLAQLKTTADKCLFIDDSTINIEAARMLGFSTILFTGASDLREELKRMLPDFT</sequence>
<dbReference type="SUPFAM" id="SSF56784">
    <property type="entry name" value="HAD-like"/>
    <property type="match status" value="1"/>
</dbReference>
<dbReference type="PANTHER" id="PTHR43611:SF3">
    <property type="entry name" value="FLAVIN MONONUCLEOTIDE HYDROLASE 1, CHLOROPLATIC"/>
    <property type="match status" value="1"/>
</dbReference>
<evidence type="ECO:0000313" key="1">
    <source>
        <dbReference type="EMBL" id="OGG65797.1"/>
    </source>
</evidence>
<protein>
    <recommendedName>
        <fullName evidence="3">HAD family hydrolase</fullName>
    </recommendedName>
</protein>
<comment type="caution">
    <text evidence="1">The sequence shown here is derived from an EMBL/GenBank/DDBJ whole genome shotgun (WGS) entry which is preliminary data.</text>
</comment>
<dbReference type="Proteomes" id="UP000177652">
    <property type="component" value="Unassembled WGS sequence"/>
</dbReference>
<dbReference type="PANTHER" id="PTHR43611">
    <property type="entry name" value="ALPHA-D-GLUCOSE 1-PHOSPHATE PHOSPHATASE"/>
    <property type="match status" value="1"/>
</dbReference>
<evidence type="ECO:0008006" key="3">
    <source>
        <dbReference type="Google" id="ProtNLM"/>
    </source>
</evidence>
<reference evidence="1 2" key="1">
    <citation type="journal article" date="2016" name="Nat. Commun.">
        <title>Thousands of microbial genomes shed light on interconnected biogeochemical processes in an aquifer system.</title>
        <authorList>
            <person name="Anantharaman K."/>
            <person name="Brown C.T."/>
            <person name="Hug L.A."/>
            <person name="Sharon I."/>
            <person name="Castelle C.J."/>
            <person name="Probst A.J."/>
            <person name="Thomas B.C."/>
            <person name="Singh A."/>
            <person name="Wilkins M.J."/>
            <person name="Karaoz U."/>
            <person name="Brodie E.L."/>
            <person name="Williams K.H."/>
            <person name="Hubbard S.S."/>
            <person name="Banfield J.F."/>
        </authorList>
    </citation>
    <scope>NUCLEOTIDE SEQUENCE [LARGE SCALE GENOMIC DNA]</scope>
</reference>
<dbReference type="SFLD" id="SFLDS00003">
    <property type="entry name" value="Haloacid_Dehalogenase"/>
    <property type="match status" value="1"/>
</dbReference>
<dbReference type="InterPro" id="IPR041492">
    <property type="entry name" value="HAD_2"/>
</dbReference>
<dbReference type="STRING" id="1798497.A3D71_01880"/>
<dbReference type="Gene3D" id="1.10.150.240">
    <property type="entry name" value="Putative phosphatase, domain 2"/>
    <property type="match status" value="1"/>
</dbReference>
<dbReference type="Pfam" id="PF13419">
    <property type="entry name" value="HAD_2"/>
    <property type="match status" value="1"/>
</dbReference>
<dbReference type="EMBL" id="MFLK01000030">
    <property type="protein sequence ID" value="OGG65797.1"/>
    <property type="molecule type" value="Genomic_DNA"/>
</dbReference>